<keyword evidence="3" id="KW-0813">Transport</keyword>
<keyword evidence="10" id="KW-1185">Reference proteome</keyword>
<feature type="transmembrane region" description="Helical" evidence="8">
    <location>
        <begin position="101"/>
        <end position="120"/>
    </location>
</feature>
<reference evidence="9" key="1">
    <citation type="journal article" date="2014" name="Int. J. Syst. Evol. Microbiol.">
        <title>Complete genome of a new Firmicutes species belonging to the dominant human colonic microbiota ('Ruminococcus bicirculans') reveals two chromosomes and a selective capacity to utilize plant glucans.</title>
        <authorList>
            <consortium name="NISC Comparative Sequencing Program"/>
            <person name="Wegmann U."/>
            <person name="Louis P."/>
            <person name="Goesmann A."/>
            <person name="Henrissat B."/>
            <person name="Duncan S.H."/>
            <person name="Flint H.J."/>
        </authorList>
    </citation>
    <scope>NUCLEOTIDE SEQUENCE</scope>
    <source>
        <strain evidence="9">NBRC 103408</strain>
    </source>
</reference>
<comment type="similarity">
    <text evidence="2 8">Belongs to the 4-toluene sulfonate uptake permease (TSUP) (TC 2.A.102) family.</text>
</comment>
<feature type="transmembrane region" description="Helical" evidence="8">
    <location>
        <begin position="168"/>
        <end position="186"/>
    </location>
</feature>
<evidence type="ECO:0000256" key="7">
    <source>
        <dbReference type="ARBA" id="ARBA00023136"/>
    </source>
</evidence>
<dbReference type="Pfam" id="PF01925">
    <property type="entry name" value="TauE"/>
    <property type="match status" value="1"/>
</dbReference>
<evidence type="ECO:0000256" key="8">
    <source>
        <dbReference type="RuleBase" id="RU363041"/>
    </source>
</evidence>
<keyword evidence="7 8" id="KW-0472">Membrane</keyword>
<dbReference type="InterPro" id="IPR052017">
    <property type="entry name" value="TSUP"/>
</dbReference>
<organism evidence="9 10">
    <name type="scientific">Sneathiella chinensis</name>
    <dbReference type="NCBI Taxonomy" id="349750"/>
    <lineage>
        <taxon>Bacteria</taxon>
        <taxon>Pseudomonadati</taxon>
        <taxon>Pseudomonadota</taxon>
        <taxon>Alphaproteobacteria</taxon>
        <taxon>Sneathiellales</taxon>
        <taxon>Sneathiellaceae</taxon>
        <taxon>Sneathiella</taxon>
    </lineage>
</organism>
<keyword evidence="5 8" id="KW-0812">Transmembrane</keyword>
<evidence type="ECO:0000313" key="10">
    <source>
        <dbReference type="Proteomes" id="UP001161409"/>
    </source>
</evidence>
<evidence type="ECO:0000313" key="9">
    <source>
        <dbReference type="EMBL" id="GLQ05661.1"/>
    </source>
</evidence>
<feature type="transmembrane region" description="Helical" evidence="8">
    <location>
        <begin position="76"/>
        <end position="95"/>
    </location>
</feature>
<evidence type="ECO:0000256" key="1">
    <source>
        <dbReference type="ARBA" id="ARBA00004651"/>
    </source>
</evidence>
<accession>A0ABQ5U2L3</accession>
<sequence>MDIIADPLFYSIAIPAILIVGISKGGFAGSLGMLGVPLMSLAIPPVQAAAIILPILCLMDIFGLIAYRRLAHWRNLAYLLPGAIFGILAGSLLFQFLNDDIIRITVGAIAVLFTLNHWLVRRHDTRTAEPNMAKGSFWGMISGFTSFVSHAGGPPLQFYLLPQKIDKTLFVGTTVWFYLVVNYVKLIPYTTLGLFSLENIGTSLVLLPLAPLGIWLGVKAHKKVSDALFFKLAYLLLFITGVKLLWDGLTALVL</sequence>
<protein>
    <recommendedName>
        <fullName evidence="8">Probable membrane transporter protein</fullName>
    </recommendedName>
</protein>
<comment type="caution">
    <text evidence="9">The sequence shown here is derived from an EMBL/GenBank/DDBJ whole genome shotgun (WGS) entry which is preliminary data.</text>
</comment>
<feature type="transmembrane region" description="Helical" evidence="8">
    <location>
        <begin position="12"/>
        <end position="34"/>
    </location>
</feature>
<comment type="subcellular location">
    <subcellularLocation>
        <location evidence="1 8">Cell membrane</location>
        <topology evidence="1 8">Multi-pass membrane protein</topology>
    </subcellularLocation>
</comment>
<reference evidence="9" key="2">
    <citation type="submission" date="2023-01" db="EMBL/GenBank/DDBJ databases">
        <title>Draft genome sequence of Sneathiella chinensis strain NBRC 103408.</title>
        <authorList>
            <person name="Sun Q."/>
            <person name="Mori K."/>
        </authorList>
    </citation>
    <scope>NUCLEOTIDE SEQUENCE</scope>
    <source>
        <strain evidence="9">NBRC 103408</strain>
    </source>
</reference>
<dbReference type="Proteomes" id="UP001161409">
    <property type="component" value="Unassembled WGS sequence"/>
</dbReference>
<feature type="transmembrane region" description="Helical" evidence="8">
    <location>
        <begin position="228"/>
        <end position="246"/>
    </location>
</feature>
<dbReference type="EMBL" id="BSNF01000001">
    <property type="protein sequence ID" value="GLQ05661.1"/>
    <property type="molecule type" value="Genomic_DNA"/>
</dbReference>
<feature type="transmembrane region" description="Helical" evidence="8">
    <location>
        <begin position="192"/>
        <end position="216"/>
    </location>
</feature>
<dbReference type="RefSeq" id="WP_169559638.1">
    <property type="nucleotide sequence ID" value="NZ_BSNF01000001.1"/>
</dbReference>
<evidence type="ECO:0000256" key="3">
    <source>
        <dbReference type="ARBA" id="ARBA00022448"/>
    </source>
</evidence>
<evidence type="ECO:0000256" key="2">
    <source>
        <dbReference type="ARBA" id="ARBA00009142"/>
    </source>
</evidence>
<feature type="transmembrane region" description="Helical" evidence="8">
    <location>
        <begin position="46"/>
        <end position="67"/>
    </location>
</feature>
<evidence type="ECO:0000256" key="5">
    <source>
        <dbReference type="ARBA" id="ARBA00022692"/>
    </source>
</evidence>
<name>A0ABQ5U2L3_9PROT</name>
<dbReference type="InterPro" id="IPR002781">
    <property type="entry name" value="TM_pro_TauE-like"/>
</dbReference>
<keyword evidence="4 8" id="KW-1003">Cell membrane</keyword>
<evidence type="ECO:0000256" key="6">
    <source>
        <dbReference type="ARBA" id="ARBA00022989"/>
    </source>
</evidence>
<gene>
    <name evidence="9" type="ORF">GCM10007924_08820</name>
</gene>
<keyword evidence="6 8" id="KW-1133">Transmembrane helix</keyword>
<proteinExistence type="inferred from homology"/>
<dbReference type="PANTHER" id="PTHR30269">
    <property type="entry name" value="TRANSMEMBRANE PROTEIN YFCA"/>
    <property type="match status" value="1"/>
</dbReference>
<evidence type="ECO:0000256" key="4">
    <source>
        <dbReference type="ARBA" id="ARBA00022475"/>
    </source>
</evidence>
<dbReference type="PANTHER" id="PTHR30269:SF37">
    <property type="entry name" value="MEMBRANE TRANSPORTER PROTEIN"/>
    <property type="match status" value="1"/>
</dbReference>